<keyword evidence="5" id="KW-0132">Cell division</keyword>
<dbReference type="GO" id="GO:0005730">
    <property type="term" value="C:nucleolus"/>
    <property type="evidence" value="ECO:0007669"/>
    <property type="project" value="TreeGrafter"/>
</dbReference>
<keyword evidence="4" id="KW-0963">Cytoplasm</keyword>
<keyword evidence="9" id="KW-0206">Cytoskeleton</keyword>
<evidence type="ECO:0000256" key="7">
    <source>
        <dbReference type="ARBA" id="ARBA00022776"/>
    </source>
</evidence>
<dbReference type="Proteomes" id="UP000694392">
    <property type="component" value="Unplaced"/>
</dbReference>
<dbReference type="GO" id="GO:0072686">
    <property type="term" value="C:mitotic spindle"/>
    <property type="evidence" value="ECO:0007669"/>
    <property type="project" value="TreeGrafter"/>
</dbReference>
<dbReference type="Ensembl" id="ENSSPUT00000002412.1">
    <property type="protein sequence ID" value="ENSSPUP00000002275.1"/>
    <property type="gene ID" value="ENSSPUG00000001772.1"/>
</dbReference>
<gene>
    <name evidence="13" type="primary">NUSAP1</name>
</gene>
<name>A0A8D0G5W7_SPHPU</name>
<dbReference type="GeneTree" id="ENSGT00390000006370"/>
<keyword evidence="10" id="KW-0539">Nucleus</keyword>
<dbReference type="OMA" id="SKENTVC"/>
<dbReference type="Pfam" id="PF16006">
    <property type="entry name" value="NUSAP"/>
    <property type="match status" value="1"/>
</dbReference>
<comment type="subcellular location">
    <subcellularLocation>
        <location evidence="2">Cytoplasm</location>
        <location evidence="2">Cytoskeleton</location>
        <location evidence="2">Spindle</location>
    </subcellularLocation>
    <subcellularLocation>
        <location evidence="1">Nucleus</location>
    </subcellularLocation>
</comment>
<organism evidence="13 14">
    <name type="scientific">Sphenodon punctatus</name>
    <name type="common">Tuatara</name>
    <name type="synonym">Hatteria punctata</name>
    <dbReference type="NCBI Taxonomy" id="8508"/>
    <lineage>
        <taxon>Eukaryota</taxon>
        <taxon>Metazoa</taxon>
        <taxon>Chordata</taxon>
        <taxon>Craniata</taxon>
        <taxon>Vertebrata</taxon>
        <taxon>Euteleostomi</taxon>
        <taxon>Lepidosauria</taxon>
        <taxon>Sphenodontia</taxon>
        <taxon>Sphenodontidae</taxon>
        <taxon>Sphenodon</taxon>
    </lineage>
</organism>
<dbReference type="GO" id="GO:0007076">
    <property type="term" value="P:mitotic chromosome condensation"/>
    <property type="evidence" value="ECO:0007669"/>
    <property type="project" value="Ensembl"/>
</dbReference>
<feature type="region of interest" description="Disordered" evidence="12">
    <location>
        <begin position="67"/>
        <end position="88"/>
    </location>
</feature>
<dbReference type="PANTHER" id="PTHR15874">
    <property type="entry name" value="NUCLEOLAR AND SPINDLE-ASSOCIATED PROTEIN 1"/>
    <property type="match status" value="1"/>
</dbReference>
<dbReference type="GO" id="GO:0005874">
    <property type="term" value="C:microtubule"/>
    <property type="evidence" value="ECO:0007669"/>
    <property type="project" value="UniProtKB-KW"/>
</dbReference>
<evidence type="ECO:0000313" key="13">
    <source>
        <dbReference type="Ensembl" id="ENSSPUP00000002275.1"/>
    </source>
</evidence>
<dbReference type="GO" id="GO:0000281">
    <property type="term" value="P:mitotic cytokinesis"/>
    <property type="evidence" value="ECO:0007669"/>
    <property type="project" value="Ensembl"/>
</dbReference>
<evidence type="ECO:0000256" key="3">
    <source>
        <dbReference type="ARBA" id="ARBA00009702"/>
    </source>
</evidence>
<accession>A0A8D0G5W7</accession>
<reference evidence="13" key="2">
    <citation type="submission" date="2025-09" db="UniProtKB">
        <authorList>
            <consortium name="Ensembl"/>
        </authorList>
    </citation>
    <scope>IDENTIFICATION</scope>
</reference>
<keyword evidence="8" id="KW-0238">DNA-binding</keyword>
<dbReference type="AlphaFoldDB" id="A0A8D0G5W7"/>
<keyword evidence="11" id="KW-0131">Cell cycle</keyword>
<evidence type="ECO:0000256" key="8">
    <source>
        <dbReference type="ARBA" id="ARBA00023125"/>
    </source>
</evidence>
<evidence type="ECO:0000256" key="9">
    <source>
        <dbReference type="ARBA" id="ARBA00023212"/>
    </source>
</evidence>
<keyword evidence="7" id="KW-0498">Mitosis</keyword>
<dbReference type="GO" id="GO:0040001">
    <property type="term" value="P:establishment of mitotic spindle localization"/>
    <property type="evidence" value="ECO:0007669"/>
    <property type="project" value="Ensembl"/>
</dbReference>
<evidence type="ECO:0000256" key="2">
    <source>
        <dbReference type="ARBA" id="ARBA00004186"/>
    </source>
</evidence>
<protein>
    <submittedName>
        <fullName evidence="13">Nucleolar and spindle associated protein 1</fullName>
    </submittedName>
</protein>
<feature type="compositionally biased region" description="Polar residues" evidence="12">
    <location>
        <begin position="41"/>
        <end position="50"/>
    </location>
</feature>
<feature type="compositionally biased region" description="Basic and acidic residues" evidence="12">
    <location>
        <begin position="228"/>
        <end position="258"/>
    </location>
</feature>
<evidence type="ECO:0000256" key="4">
    <source>
        <dbReference type="ARBA" id="ARBA00022490"/>
    </source>
</evidence>
<feature type="region of interest" description="Disordered" evidence="12">
    <location>
        <begin position="210"/>
        <end position="272"/>
    </location>
</feature>
<reference evidence="13" key="1">
    <citation type="submission" date="2025-08" db="UniProtKB">
        <authorList>
            <consortium name="Ensembl"/>
        </authorList>
    </citation>
    <scope>IDENTIFICATION</scope>
</reference>
<evidence type="ECO:0000256" key="1">
    <source>
        <dbReference type="ARBA" id="ARBA00004123"/>
    </source>
</evidence>
<evidence type="ECO:0000313" key="14">
    <source>
        <dbReference type="Proteomes" id="UP000694392"/>
    </source>
</evidence>
<sequence length="272" mass="30809">MESISDYIERKNKRIENFGNSINEVKTLATETKHSKASRKATPQSNSKTHASGKVFLLSPYLQRARDSATCTPASQRHSPSKSLGTANRSILSQKSVFSSSALSTIKMNVRFSEATKDNEHKRSLTKTPSRKSPFLKVCTPDSQKNSKSIVRKSCKGRVSNCELAMKTNHDVVTPFKFAAQTADQTSAKKMTFDLKASLSRPLGYRPYRGKLKPWGESKENTVCSPQKDYKRPRLQSREERRGKHEEGRKQRKDEMLGTRRGLSFKRNEKSF</sequence>
<keyword evidence="6" id="KW-0493">Microtubule</keyword>
<proteinExistence type="inferred from homology"/>
<dbReference type="InterPro" id="IPR026756">
    <property type="entry name" value="NuSAP"/>
</dbReference>
<feature type="compositionally biased region" description="Polar residues" evidence="12">
    <location>
        <begin position="69"/>
        <end position="88"/>
    </location>
</feature>
<keyword evidence="14" id="KW-1185">Reference proteome</keyword>
<evidence type="ECO:0000256" key="11">
    <source>
        <dbReference type="ARBA" id="ARBA00023306"/>
    </source>
</evidence>
<evidence type="ECO:0000256" key="6">
    <source>
        <dbReference type="ARBA" id="ARBA00022701"/>
    </source>
</evidence>
<dbReference type="PANTHER" id="PTHR15874:SF1">
    <property type="entry name" value="NUCLEOLAR AND SPINDLE-ASSOCIATED PROTEIN 1"/>
    <property type="match status" value="1"/>
</dbReference>
<feature type="region of interest" description="Disordered" evidence="12">
    <location>
        <begin position="29"/>
        <end position="55"/>
    </location>
</feature>
<dbReference type="GO" id="GO:0045840">
    <property type="term" value="P:positive regulation of mitotic nuclear division"/>
    <property type="evidence" value="ECO:0007669"/>
    <property type="project" value="Ensembl"/>
</dbReference>
<comment type="similarity">
    <text evidence="3">Belongs to the NUSAP family.</text>
</comment>
<dbReference type="GO" id="GO:0003677">
    <property type="term" value="F:DNA binding"/>
    <property type="evidence" value="ECO:0007669"/>
    <property type="project" value="UniProtKB-KW"/>
</dbReference>
<evidence type="ECO:0000256" key="10">
    <source>
        <dbReference type="ARBA" id="ARBA00023242"/>
    </source>
</evidence>
<evidence type="ECO:0000256" key="12">
    <source>
        <dbReference type="SAM" id="MobiDB-lite"/>
    </source>
</evidence>
<evidence type="ECO:0000256" key="5">
    <source>
        <dbReference type="ARBA" id="ARBA00022618"/>
    </source>
</evidence>
<dbReference type="GO" id="GO:0008017">
    <property type="term" value="F:microtubule binding"/>
    <property type="evidence" value="ECO:0007669"/>
    <property type="project" value="TreeGrafter"/>
</dbReference>